<keyword evidence="8 17" id="KW-0812">Transmembrane</keyword>
<evidence type="ECO:0000256" key="13">
    <source>
        <dbReference type="ARBA" id="ARBA00023026"/>
    </source>
</evidence>
<dbReference type="PANTHER" id="PTHR12338">
    <property type="entry name" value="AUTOTRANSPORTER"/>
    <property type="match status" value="1"/>
</dbReference>
<feature type="domain" description="Autotransporter" evidence="18">
    <location>
        <begin position="1024"/>
        <end position="1290"/>
    </location>
</feature>
<keyword evidence="16" id="KW-0998">Cell outer membrane</keyword>
<dbReference type="InterPro" id="IPR009003">
    <property type="entry name" value="Peptidase_S1_PA"/>
</dbReference>
<evidence type="ECO:0000256" key="12">
    <source>
        <dbReference type="ARBA" id="ARBA00022825"/>
    </source>
</evidence>
<feature type="transmembrane region" description="Helical" evidence="17">
    <location>
        <begin position="36"/>
        <end position="60"/>
    </location>
</feature>
<dbReference type="Gene3D" id="2.40.128.130">
    <property type="entry name" value="Autotransporter beta-domain"/>
    <property type="match status" value="1"/>
</dbReference>
<evidence type="ECO:0000256" key="16">
    <source>
        <dbReference type="ARBA" id="ARBA00023237"/>
    </source>
</evidence>
<evidence type="ECO:0000259" key="18">
    <source>
        <dbReference type="PROSITE" id="PS51208"/>
    </source>
</evidence>
<keyword evidence="7" id="KW-0645">Protease</keyword>
<dbReference type="PANTHER" id="PTHR12338:SF10">
    <property type="entry name" value="ADHESION AND PENETRATION PROTEIN AUTOTRANSPORTER"/>
    <property type="match status" value="1"/>
</dbReference>
<evidence type="ECO:0000256" key="6">
    <source>
        <dbReference type="ARBA" id="ARBA00022525"/>
    </source>
</evidence>
<dbReference type="InterPro" id="IPR012332">
    <property type="entry name" value="Autotransporter_pectin_lyase_C"/>
</dbReference>
<evidence type="ECO:0000256" key="8">
    <source>
        <dbReference type="ARBA" id="ARBA00022692"/>
    </source>
</evidence>
<evidence type="ECO:0000256" key="7">
    <source>
        <dbReference type="ARBA" id="ARBA00022670"/>
    </source>
</evidence>
<dbReference type="Pfam" id="PF03797">
    <property type="entry name" value="Autotransporter"/>
    <property type="match status" value="1"/>
</dbReference>
<keyword evidence="17" id="KW-1133">Transmembrane helix</keyword>
<evidence type="ECO:0000256" key="11">
    <source>
        <dbReference type="ARBA" id="ARBA00022801"/>
    </source>
</evidence>
<dbReference type="InterPro" id="IPR011050">
    <property type="entry name" value="Pectin_lyase_fold/virulence"/>
</dbReference>
<dbReference type="SMART" id="SM00869">
    <property type="entry name" value="Autotransporter"/>
    <property type="match status" value="1"/>
</dbReference>
<dbReference type="GO" id="GO:0006508">
    <property type="term" value="P:proteolysis"/>
    <property type="evidence" value="ECO:0007669"/>
    <property type="project" value="UniProtKB-KW"/>
</dbReference>
<keyword evidence="14 17" id="KW-0472">Membrane</keyword>
<name>A0A6D0XTT0_ECOLX</name>
<keyword evidence="9" id="KW-0732">Signal</keyword>
<keyword evidence="11" id="KW-0378">Hydrolase</keyword>
<feature type="domain" description="Peptidase S6" evidence="19">
    <location>
        <begin position="54"/>
        <end position="299"/>
    </location>
</feature>
<keyword evidence="6" id="KW-0964">Secreted</keyword>
<keyword evidence="10" id="KW-0574">Periplasm</keyword>
<keyword evidence="13" id="KW-0843">Virulence</keyword>
<comment type="subcellular location">
    <subcellularLocation>
        <location evidence="3">Cell outer membrane</location>
        <topology evidence="3">Multi-pass membrane protein</topology>
    </subcellularLocation>
    <subcellularLocation>
        <location evidence="1">Cell surface</location>
    </subcellularLocation>
    <subcellularLocation>
        <location evidence="2">Periplasm</location>
    </subcellularLocation>
    <subcellularLocation>
        <location evidence="4">Secreted</location>
    </subcellularLocation>
</comment>
<keyword evidence="12" id="KW-0720">Serine protease</keyword>
<dbReference type="InterPro" id="IPR000710">
    <property type="entry name" value="Peptidase_S6"/>
</dbReference>
<evidence type="ECO:0000256" key="14">
    <source>
        <dbReference type="ARBA" id="ARBA00023136"/>
    </source>
</evidence>
<dbReference type="InterPro" id="IPR006315">
    <property type="entry name" value="OM_autotransptr_brl_dom"/>
</dbReference>
<dbReference type="GO" id="GO:0009279">
    <property type="term" value="C:cell outer membrane"/>
    <property type="evidence" value="ECO:0007669"/>
    <property type="project" value="UniProtKB-SubCell"/>
</dbReference>
<comment type="caution">
    <text evidence="20">The sequence shown here is derived from an EMBL/GenBank/DDBJ whole genome shotgun (WGS) entry which is preliminary data.</text>
</comment>
<dbReference type="InterPro" id="IPR036709">
    <property type="entry name" value="Autotransporte_beta_dom_sf"/>
</dbReference>
<keyword evidence="5" id="KW-1134">Transmembrane beta strand</keyword>
<gene>
    <name evidence="20" type="ORF">GXK51_22505</name>
</gene>
<dbReference type="NCBIfam" id="TIGR01414">
    <property type="entry name" value="autotrans_barl"/>
    <property type="match status" value="1"/>
</dbReference>
<dbReference type="RefSeq" id="WP_044809616.1">
    <property type="nucleotide sequence ID" value="NZ_JAAECA010000192.1"/>
</dbReference>
<dbReference type="Pfam" id="PF02395">
    <property type="entry name" value="Peptidase_S6"/>
    <property type="match status" value="1"/>
</dbReference>
<dbReference type="Pfam" id="PF24078">
    <property type="entry name" value="Beta-sol_PIC_HAP1_IgA0_2nd"/>
    <property type="match status" value="1"/>
</dbReference>
<proteinExistence type="predicted"/>
<evidence type="ECO:0000256" key="10">
    <source>
        <dbReference type="ARBA" id="ARBA00022764"/>
    </source>
</evidence>
<dbReference type="InterPro" id="IPR005546">
    <property type="entry name" value="Autotransporte_beta"/>
</dbReference>
<evidence type="ECO:0000256" key="4">
    <source>
        <dbReference type="ARBA" id="ARBA00004613"/>
    </source>
</evidence>
<dbReference type="Gene3D" id="2.160.20.20">
    <property type="match status" value="1"/>
</dbReference>
<sequence length="1290" mass="138992">MNKIYAVKRNAKGEMVVVSEISKGISKRIASRLPKYFLFSSIIPFFYSFSLCASDVGNILPYQTYLDFAQNKGVFQAGTQSITLYDKSGNATGVLDEAPMIDFSSVDKIGVATLVNPQYVVSVKHNGGYQSVRYGNYTYKIVDRNNHSSLDFHAPRLNKIVTEVIPAEMTQAGTVSGIYANKTRFPVFYRIGSGTQYIKTPSGQLQYISAAYSYLTGGTVGSLGSYQRGEMITTSSGQLYNSANGPMATYGEAGDSGSPLFGFDTTINKWSLVGVLTAGNGAGGNGNNWAVIPVDYVKGVLAQDSDPAVNNTSSEKILWTFDNQTGNGNLTQGDQSWDMHGSINGENINNGKNLTFLGSDGQIMLNNSVDQGAGTLIFDANYTVSADADKTWKGGGIIVNSARNVDWQVNGVQGDNLHKLGTGTLKINGTGINPGGLNVGEGTVILAQNPDSDGNVQAFSIVNIVSGRPTVVLSDDMQVNPDNIMWDYRGGKLDINGNSLTFHQLKGADYGAVLTNSGKHSTVNLDFNKSDTTTAVANIWHGHFSGNIDINNVVTSGAQNDFIMDGGMNTQGSFNQQNGHLFIQGHPVIHATSSQALANKLNELSDNSVLTQPVSFTQSDWETRHFSLKQLNLYNADFSLARNAILNTDINADNSIVTLGSEDLYIDLNDGNGVKTTPSFGQSKATNDADQSHFSGHVQLNNGSILNINEYFTGGIDSTDSTVNILSKNTTLNHPGYFSRSSLNIGDNATLTSTAGFYSDGDVVLGSGSTLSLLSSKDSLLWSSYSAHSWHLNGKDPKLSFGDRTTVYGDIISDYNADIHFGAEYNTSFTDSLRAAYDGNMSAPVSSVSMQNTFWQLRNNSSIHKLKLDNAQLNFEQREGFSALNVGKLDISNSQVFMTSDGYSSDKLNVKQSLTGGNNTLIVAPSTTATGKSGSPVSLISAPGGTSTELFSLKTATLNIGFSLITPDVSTVSTEDATHWVLNGFHVQNDTKAVNSGRSFMRVAYKSYLTEVNNMNKRMGDLRDINGEAGAWARIMSGTGSASGGFSDNYTHVQVGVDKKHELDGLDLFTGFTVTHTDSSASADAFKGKTKSVGAGLYASAMFNSGAYIDLIGKYIHHDNEYTATFAGLGTRDYSTHSWYAGAEAGYRYHVTEDAWIEPQAELVYGAVSGKQFAWKDQGMHLSMQDKDYNPLIGRTGVDVGKSFSGKDWKVTARAGLGYQFDLLANGETVLRDASGEKLIKGEKDSRMLMSVGLNAEIRDNIRFGLEFEKSAFGKYNVDNAVNANFRYSF</sequence>
<evidence type="ECO:0000256" key="15">
    <source>
        <dbReference type="ARBA" id="ARBA00023145"/>
    </source>
</evidence>
<dbReference type="EMBL" id="JAAECA010000192">
    <property type="protein sequence ID" value="NDL81370.1"/>
    <property type="molecule type" value="Genomic_DNA"/>
</dbReference>
<dbReference type="GO" id="GO:0005576">
    <property type="term" value="C:extracellular region"/>
    <property type="evidence" value="ECO:0007669"/>
    <property type="project" value="UniProtKB-SubCell"/>
</dbReference>
<dbReference type="InterPro" id="IPR050909">
    <property type="entry name" value="Bact_Autotransporter_VF"/>
</dbReference>
<dbReference type="PROSITE" id="PS51208">
    <property type="entry name" value="AUTOTRANSPORTER"/>
    <property type="match status" value="1"/>
</dbReference>
<dbReference type="GO" id="GO:0009986">
    <property type="term" value="C:cell surface"/>
    <property type="evidence" value="ECO:0007669"/>
    <property type="project" value="UniProtKB-SubCell"/>
</dbReference>
<dbReference type="PROSITE" id="PS51691">
    <property type="entry name" value="PEPTIDASE_S6"/>
    <property type="match status" value="1"/>
</dbReference>
<accession>A0A6D0XTT0</accession>
<dbReference type="SUPFAM" id="SSF103515">
    <property type="entry name" value="Autotransporter"/>
    <property type="match status" value="1"/>
</dbReference>
<evidence type="ECO:0000256" key="3">
    <source>
        <dbReference type="ARBA" id="ARBA00004571"/>
    </source>
</evidence>
<protein>
    <submittedName>
        <fullName evidence="20">Autotransporter outer membrane beta-barrel domain-containing protein</fullName>
    </submittedName>
</protein>
<evidence type="ECO:0000256" key="2">
    <source>
        <dbReference type="ARBA" id="ARBA00004418"/>
    </source>
</evidence>
<evidence type="ECO:0000259" key="19">
    <source>
        <dbReference type="PROSITE" id="PS51691"/>
    </source>
</evidence>
<evidence type="ECO:0000256" key="1">
    <source>
        <dbReference type="ARBA" id="ARBA00004241"/>
    </source>
</evidence>
<evidence type="ECO:0000313" key="20">
    <source>
        <dbReference type="EMBL" id="NDL81370.1"/>
    </source>
</evidence>
<dbReference type="SUPFAM" id="SSF50494">
    <property type="entry name" value="Trypsin-like serine proteases"/>
    <property type="match status" value="1"/>
</dbReference>
<dbReference type="GO" id="GO:0004252">
    <property type="term" value="F:serine-type endopeptidase activity"/>
    <property type="evidence" value="ECO:0007669"/>
    <property type="project" value="InterPro"/>
</dbReference>
<evidence type="ECO:0000256" key="9">
    <source>
        <dbReference type="ARBA" id="ARBA00022729"/>
    </source>
</evidence>
<dbReference type="SUPFAM" id="SSF51126">
    <property type="entry name" value="Pectin lyase-like"/>
    <property type="match status" value="1"/>
</dbReference>
<dbReference type="GO" id="GO:0042597">
    <property type="term" value="C:periplasmic space"/>
    <property type="evidence" value="ECO:0007669"/>
    <property type="project" value="UniProtKB-SubCell"/>
</dbReference>
<reference evidence="20" key="1">
    <citation type="submission" date="2020-01" db="EMBL/GenBank/DDBJ databases">
        <title>Draft Genome Sequences of Shiga Toxin-Producing Escherichia coli from Food and Clinical samples.</title>
        <authorList>
            <person name="Alotaibi K."/>
            <person name="Han J."/>
            <person name="Kim M."/>
            <person name="Khan A."/>
        </authorList>
    </citation>
    <scope>NUCLEOTIDE SEQUENCE</scope>
    <source>
        <strain evidence="20">EC872416</strain>
    </source>
</reference>
<evidence type="ECO:0000256" key="5">
    <source>
        <dbReference type="ARBA" id="ARBA00022452"/>
    </source>
</evidence>
<dbReference type="PRINTS" id="PR00921">
    <property type="entry name" value="IGASERPTASE"/>
</dbReference>
<organism evidence="20">
    <name type="scientific">Escherichia coli</name>
    <dbReference type="NCBI Taxonomy" id="562"/>
    <lineage>
        <taxon>Bacteria</taxon>
        <taxon>Pseudomonadati</taxon>
        <taxon>Pseudomonadota</taxon>
        <taxon>Gammaproteobacteria</taxon>
        <taxon>Enterobacterales</taxon>
        <taxon>Enterobacteriaceae</taxon>
        <taxon>Escherichia</taxon>
    </lineage>
</organism>
<dbReference type="InterPro" id="IPR030396">
    <property type="entry name" value="Peptidase_S6_dom"/>
</dbReference>
<dbReference type="InterPro" id="IPR057393">
    <property type="entry name" value="PIC_HAP1_IgA0_b-sol2"/>
</dbReference>
<dbReference type="Gene3D" id="2.40.10.120">
    <property type="match status" value="1"/>
</dbReference>
<keyword evidence="15" id="KW-0865">Zymogen</keyword>
<evidence type="ECO:0000256" key="17">
    <source>
        <dbReference type="SAM" id="Phobius"/>
    </source>
</evidence>